<reference evidence="4 5" key="1">
    <citation type="submission" date="2014-04" db="EMBL/GenBank/DDBJ databases">
        <title>Genome sequencing of Vibrio navarrensis strains.</title>
        <authorList>
            <person name="Gladney L.M."/>
            <person name="Katz L.S."/>
            <person name="Marino-Ramirez L."/>
            <person name="Jordan I.K."/>
        </authorList>
    </citation>
    <scope>NUCLEOTIDE SEQUENCE [LARGE SCALE GENOMIC DNA]</scope>
    <source>
        <strain evidence="4 5">ATCC 51183</strain>
    </source>
</reference>
<comment type="catalytic activity">
    <reaction evidence="3">
        <text>inosine + phosphate = alpha-D-ribose 1-phosphate + hypoxanthine</text>
        <dbReference type="Rhea" id="RHEA:27646"/>
        <dbReference type="ChEBI" id="CHEBI:17368"/>
        <dbReference type="ChEBI" id="CHEBI:17596"/>
        <dbReference type="ChEBI" id="CHEBI:43474"/>
        <dbReference type="ChEBI" id="CHEBI:57720"/>
        <dbReference type="EC" id="2.4.2.1"/>
    </reaction>
</comment>
<dbReference type="Pfam" id="PF06865">
    <property type="entry name" value="Ppnp"/>
    <property type="match status" value="1"/>
</dbReference>
<comment type="caution">
    <text evidence="4">The sequence shown here is derived from an EMBL/GenBank/DDBJ whole genome shotgun (WGS) entry which is preliminary data.</text>
</comment>
<comment type="catalytic activity">
    <reaction evidence="3">
        <text>a purine D-ribonucleoside + phosphate = a purine nucleobase + alpha-D-ribose 1-phosphate</text>
        <dbReference type="Rhea" id="RHEA:19805"/>
        <dbReference type="ChEBI" id="CHEBI:26386"/>
        <dbReference type="ChEBI" id="CHEBI:43474"/>
        <dbReference type="ChEBI" id="CHEBI:57720"/>
        <dbReference type="ChEBI" id="CHEBI:142355"/>
        <dbReference type="EC" id="2.4.2.1"/>
    </reaction>
</comment>
<dbReference type="GO" id="GO:0004731">
    <property type="term" value="F:purine-nucleoside phosphorylase activity"/>
    <property type="evidence" value="ECO:0007669"/>
    <property type="project" value="UniProtKB-UniRule"/>
</dbReference>
<organism evidence="4 5">
    <name type="scientific">Vibrio navarrensis</name>
    <dbReference type="NCBI Taxonomy" id="29495"/>
    <lineage>
        <taxon>Bacteria</taxon>
        <taxon>Pseudomonadati</taxon>
        <taxon>Pseudomonadota</taxon>
        <taxon>Gammaproteobacteria</taxon>
        <taxon>Vibrionales</taxon>
        <taxon>Vibrionaceae</taxon>
        <taxon>Vibrio</taxon>
    </lineage>
</organism>
<gene>
    <name evidence="3" type="primary">ppnP</name>
    <name evidence="4" type="ORF">EA26_08645</name>
</gene>
<comment type="catalytic activity">
    <reaction evidence="3">
        <text>xanthosine + phosphate = alpha-D-ribose 1-phosphate + xanthine</text>
        <dbReference type="Rhea" id="RHEA:27638"/>
        <dbReference type="ChEBI" id="CHEBI:17712"/>
        <dbReference type="ChEBI" id="CHEBI:18107"/>
        <dbReference type="ChEBI" id="CHEBI:43474"/>
        <dbReference type="ChEBI" id="CHEBI:57720"/>
        <dbReference type="EC" id="2.4.2.1"/>
    </reaction>
</comment>
<dbReference type="InterPro" id="IPR011051">
    <property type="entry name" value="RmlC_Cupin_sf"/>
</dbReference>
<dbReference type="GeneID" id="43683259"/>
<evidence type="ECO:0000313" key="4">
    <source>
        <dbReference type="EMBL" id="KGK11374.1"/>
    </source>
</evidence>
<dbReference type="GO" id="GO:0047975">
    <property type="term" value="F:guanosine phosphorylase activity"/>
    <property type="evidence" value="ECO:0007669"/>
    <property type="project" value="RHEA"/>
</dbReference>
<dbReference type="CDD" id="cd20296">
    <property type="entry name" value="cupin_PpnP-like"/>
    <property type="match status" value="1"/>
</dbReference>
<dbReference type="Proteomes" id="UP000029994">
    <property type="component" value="Unassembled WGS sequence"/>
</dbReference>
<comment type="catalytic activity">
    <reaction evidence="3">
        <text>uridine + phosphate = alpha-D-ribose 1-phosphate + uracil</text>
        <dbReference type="Rhea" id="RHEA:24388"/>
        <dbReference type="ChEBI" id="CHEBI:16704"/>
        <dbReference type="ChEBI" id="CHEBI:17568"/>
        <dbReference type="ChEBI" id="CHEBI:43474"/>
        <dbReference type="ChEBI" id="CHEBI:57720"/>
        <dbReference type="EC" id="2.4.2.2"/>
    </reaction>
</comment>
<comment type="catalytic activity">
    <reaction evidence="3">
        <text>cytidine + phosphate = cytosine + alpha-D-ribose 1-phosphate</text>
        <dbReference type="Rhea" id="RHEA:52540"/>
        <dbReference type="ChEBI" id="CHEBI:16040"/>
        <dbReference type="ChEBI" id="CHEBI:17562"/>
        <dbReference type="ChEBI" id="CHEBI:43474"/>
        <dbReference type="ChEBI" id="CHEBI:57720"/>
        <dbReference type="EC" id="2.4.2.2"/>
    </reaction>
</comment>
<dbReference type="InterPro" id="IPR009664">
    <property type="entry name" value="Ppnp"/>
</dbReference>
<dbReference type="PANTHER" id="PTHR36540:SF1">
    <property type="entry name" value="PYRIMIDINE_PURINE NUCLEOSIDE PHOSPHORYLASE"/>
    <property type="match status" value="1"/>
</dbReference>
<dbReference type="RefSeq" id="WP_039426699.1">
    <property type="nucleotide sequence ID" value="NZ_CP061844.1"/>
</dbReference>
<accession>A0A099MIC2</accession>
<evidence type="ECO:0000256" key="3">
    <source>
        <dbReference type="HAMAP-Rule" id="MF_01537"/>
    </source>
</evidence>
<dbReference type="GO" id="GO:0009032">
    <property type="term" value="F:thymidine phosphorylase activity"/>
    <property type="evidence" value="ECO:0007669"/>
    <property type="project" value="RHEA"/>
</dbReference>
<dbReference type="eggNOG" id="COG3123">
    <property type="taxonomic scope" value="Bacteria"/>
</dbReference>
<keyword evidence="1 3" id="KW-0328">Glycosyltransferase</keyword>
<comment type="similarity">
    <text evidence="3">Belongs to the nucleoside phosphorylase PpnP family.</text>
</comment>
<dbReference type="FunFam" id="2.60.120.10:FF:000016">
    <property type="entry name" value="Pyrimidine/purine nucleoside phosphorylase"/>
    <property type="match status" value="1"/>
</dbReference>
<comment type="catalytic activity">
    <reaction evidence="3">
        <text>thymidine + phosphate = 2-deoxy-alpha-D-ribose 1-phosphate + thymine</text>
        <dbReference type="Rhea" id="RHEA:16037"/>
        <dbReference type="ChEBI" id="CHEBI:17748"/>
        <dbReference type="ChEBI" id="CHEBI:17821"/>
        <dbReference type="ChEBI" id="CHEBI:43474"/>
        <dbReference type="ChEBI" id="CHEBI:57259"/>
        <dbReference type="EC" id="2.4.2.2"/>
    </reaction>
</comment>
<dbReference type="AlphaFoldDB" id="A0A099MIC2"/>
<evidence type="ECO:0000313" key="5">
    <source>
        <dbReference type="Proteomes" id="UP000029994"/>
    </source>
</evidence>
<comment type="catalytic activity">
    <reaction evidence="3">
        <text>adenosine + phosphate = alpha-D-ribose 1-phosphate + adenine</text>
        <dbReference type="Rhea" id="RHEA:27642"/>
        <dbReference type="ChEBI" id="CHEBI:16335"/>
        <dbReference type="ChEBI" id="CHEBI:16708"/>
        <dbReference type="ChEBI" id="CHEBI:43474"/>
        <dbReference type="ChEBI" id="CHEBI:57720"/>
        <dbReference type="EC" id="2.4.2.1"/>
    </reaction>
</comment>
<evidence type="ECO:0000256" key="2">
    <source>
        <dbReference type="ARBA" id="ARBA00022679"/>
    </source>
</evidence>
<keyword evidence="2 3" id="KW-0808">Transferase</keyword>
<comment type="function">
    <text evidence="3">Catalyzes the phosphorolysis of diverse nucleosides, yielding D-ribose 1-phosphate and the respective free bases. Can use uridine, adenosine, guanosine, cytidine, thymidine, inosine and xanthosine as substrates. Also catalyzes the reverse reactions.</text>
</comment>
<dbReference type="PANTHER" id="PTHR36540">
    <property type="entry name" value="PYRIMIDINE/PURINE NUCLEOSIDE PHOSPHORYLASE"/>
    <property type="match status" value="1"/>
</dbReference>
<dbReference type="EMBL" id="JMCG01000001">
    <property type="protein sequence ID" value="KGK11374.1"/>
    <property type="molecule type" value="Genomic_DNA"/>
</dbReference>
<name>A0A099MIC2_9VIBR</name>
<dbReference type="SUPFAM" id="SSF51182">
    <property type="entry name" value="RmlC-like cupins"/>
    <property type="match status" value="1"/>
</dbReference>
<keyword evidence="5" id="KW-1185">Reference proteome</keyword>
<dbReference type="GO" id="GO:0005829">
    <property type="term" value="C:cytosol"/>
    <property type="evidence" value="ECO:0007669"/>
    <property type="project" value="TreeGrafter"/>
</dbReference>
<dbReference type="GO" id="GO:0004850">
    <property type="term" value="F:uridine phosphorylase activity"/>
    <property type="evidence" value="ECO:0007669"/>
    <property type="project" value="RHEA"/>
</dbReference>
<dbReference type="EC" id="2.4.2.1" evidence="3"/>
<dbReference type="HAMAP" id="MF_01537">
    <property type="entry name" value="Nucleos_phosphorylase_PpnP"/>
    <property type="match status" value="1"/>
</dbReference>
<dbReference type="Gene3D" id="2.60.120.10">
    <property type="entry name" value="Jelly Rolls"/>
    <property type="match status" value="1"/>
</dbReference>
<sequence length="93" mass="10103">MIKENSYFAGTVKSLGFEQNGEDSSVGVMLPGNYTFGTDAPERMTVIKGSLVIKRAGEDTWSTYNAGEAFEVAGKSSFDLQVKIATAYLCEYL</sequence>
<protein>
    <recommendedName>
        <fullName evidence="3">Pyrimidine/purine nucleoside phosphorylase</fullName>
        <ecNumber evidence="3">2.4.2.1</ecNumber>
        <ecNumber evidence="3">2.4.2.2</ecNumber>
    </recommendedName>
    <alternativeName>
        <fullName evidence="3">Adenosine phosphorylase</fullName>
    </alternativeName>
    <alternativeName>
        <fullName evidence="3">Cytidine phosphorylase</fullName>
    </alternativeName>
    <alternativeName>
        <fullName evidence="3">Guanosine phosphorylase</fullName>
    </alternativeName>
    <alternativeName>
        <fullName evidence="3">Inosine phosphorylase</fullName>
    </alternativeName>
    <alternativeName>
        <fullName evidence="3">Thymidine phosphorylase</fullName>
    </alternativeName>
    <alternativeName>
        <fullName evidence="3">Uridine phosphorylase</fullName>
    </alternativeName>
    <alternativeName>
        <fullName evidence="3">Xanthosine phosphorylase</fullName>
    </alternativeName>
</protein>
<dbReference type="STRING" id="29495.EA26_08645"/>
<comment type="catalytic activity">
    <reaction evidence="3">
        <text>guanosine + phosphate = alpha-D-ribose 1-phosphate + guanine</text>
        <dbReference type="Rhea" id="RHEA:13233"/>
        <dbReference type="ChEBI" id="CHEBI:16235"/>
        <dbReference type="ChEBI" id="CHEBI:16750"/>
        <dbReference type="ChEBI" id="CHEBI:43474"/>
        <dbReference type="ChEBI" id="CHEBI:57720"/>
        <dbReference type="EC" id="2.4.2.1"/>
    </reaction>
</comment>
<dbReference type="EC" id="2.4.2.2" evidence="3"/>
<proteinExistence type="inferred from homology"/>
<evidence type="ECO:0000256" key="1">
    <source>
        <dbReference type="ARBA" id="ARBA00022676"/>
    </source>
</evidence>
<dbReference type="InterPro" id="IPR014710">
    <property type="entry name" value="RmlC-like_jellyroll"/>
</dbReference>